<protein>
    <recommendedName>
        <fullName evidence="8">Uncharacterized MFS-type transporter SBA5_980023</fullName>
    </recommendedName>
</protein>
<keyword evidence="3 8" id="KW-1003">Cell membrane</keyword>
<evidence type="ECO:0000256" key="8">
    <source>
        <dbReference type="HAMAP-Rule" id="MF_01118"/>
    </source>
</evidence>
<feature type="transmembrane region" description="Helical" evidence="8">
    <location>
        <begin position="282"/>
        <end position="303"/>
    </location>
</feature>
<keyword evidence="5 8" id="KW-0812">Transmembrane</keyword>
<feature type="transmembrane region" description="Helical" evidence="8">
    <location>
        <begin position="377"/>
        <end position="397"/>
    </location>
</feature>
<comment type="subcellular location">
    <subcellularLocation>
        <location evidence="1 8">Cell membrane</location>
        <topology evidence="1 8">Multi-pass membrane protein</topology>
    </subcellularLocation>
</comment>
<feature type="transmembrane region" description="Helical" evidence="8">
    <location>
        <begin position="346"/>
        <end position="371"/>
    </location>
</feature>
<feature type="domain" description="Major facilitator superfamily (MFS) profile" evidence="9">
    <location>
        <begin position="183"/>
        <end position="407"/>
    </location>
</feature>
<dbReference type="Proteomes" id="UP000239735">
    <property type="component" value="Unassembled WGS sequence"/>
</dbReference>
<feature type="transmembrane region" description="Helical" evidence="8">
    <location>
        <begin position="224"/>
        <end position="250"/>
    </location>
</feature>
<evidence type="ECO:0000256" key="5">
    <source>
        <dbReference type="ARBA" id="ARBA00022692"/>
    </source>
</evidence>
<evidence type="ECO:0000256" key="2">
    <source>
        <dbReference type="ARBA" id="ARBA00022448"/>
    </source>
</evidence>
<dbReference type="NCBIfam" id="NF003477">
    <property type="entry name" value="PRK05122.1"/>
    <property type="match status" value="1"/>
</dbReference>
<accession>A0A2N9MAG7</accession>
<feature type="transmembrane region" description="Helical" evidence="8">
    <location>
        <begin position="156"/>
        <end position="175"/>
    </location>
</feature>
<proteinExistence type="inferred from homology"/>
<name>A0A2N9MAG7_9BACT</name>
<dbReference type="SUPFAM" id="SSF103473">
    <property type="entry name" value="MFS general substrate transporter"/>
    <property type="match status" value="1"/>
</dbReference>
<dbReference type="GO" id="GO:0005886">
    <property type="term" value="C:plasma membrane"/>
    <property type="evidence" value="ECO:0007669"/>
    <property type="project" value="UniProtKB-SubCell"/>
</dbReference>
<dbReference type="Gene3D" id="1.20.1250.20">
    <property type="entry name" value="MFS general substrate transporter like domains"/>
    <property type="match status" value="1"/>
</dbReference>
<gene>
    <name evidence="10" type="ORF">SBA5_980023</name>
</gene>
<feature type="transmembrane region" description="Helical" evidence="8">
    <location>
        <begin position="23"/>
        <end position="44"/>
    </location>
</feature>
<organism evidence="10 11">
    <name type="scientific">Candidatus Sulfuritelmatomonas gaucii</name>
    <dbReference type="NCBI Taxonomy" id="2043161"/>
    <lineage>
        <taxon>Bacteria</taxon>
        <taxon>Pseudomonadati</taxon>
        <taxon>Acidobacteriota</taxon>
        <taxon>Terriglobia</taxon>
        <taxon>Terriglobales</taxon>
        <taxon>Acidobacteriaceae</taxon>
        <taxon>Candidatus Sulfuritelmatomonas</taxon>
    </lineage>
</organism>
<dbReference type="CDD" id="cd17489">
    <property type="entry name" value="MFS_YfcJ_like"/>
    <property type="match status" value="1"/>
</dbReference>
<evidence type="ECO:0000256" key="6">
    <source>
        <dbReference type="ARBA" id="ARBA00022989"/>
    </source>
</evidence>
<evidence type="ECO:0000256" key="4">
    <source>
        <dbReference type="ARBA" id="ARBA00022519"/>
    </source>
</evidence>
<dbReference type="Pfam" id="PF07690">
    <property type="entry name" value="MFS_1"/>
    <property type="match status" value="1"/>
</dbReference>
<dbReference type="InterPro" id="IPR050171">
    <property type="entry name" value="MFS_Transporters"/>
</dbReference>
<dbReference type="InterPro" id="IPR036259">
    <property type="entry name" value="MFS_trans_sf"/>
</dbReference>
<dbReference type="InterPro" id="IPR011701">
    <property type="entry name" value="MFS"/>
</dbReference>
<dbReference type="PANTHER" id="PTHR23517">
    <property type="entry name" value="RESISTANCE PROTEIN MDTM, PUTATIVE-RELATED-RELATED"/>
    <property type="match status" value="1"/>
</dbReference>
<dbReference type="InterPro" id="IPR020846">
    <property type="entry name" value="MFS_dom"/>
</dbReference>
<evidence type="ECO:0000256" key="1">
    <source>
        <dbReference type="ARBA" id="ARBA00004651"/>
    </source>
</evidence>
<comment type="similarity">
    <text evidence="8">Belongs to the major facilitator superfamily. YhhS family.</text>
</comment>
<feature type="transmembrane region" description="Helical" evidence="8">
    <location>
        <begin position="90"/>
        <end position="110"/>
    </location>
</feature>
<reference evidence="11" key="1">
    <citation type="submission" date="2018-02" db="EMBL/GenBank/DDBJ databases">
        <authorList>
            <person name="Hausmann B."/>
        </authorList>
    </citation>
    <scope>NUCLEOTIDE SEQUENCE [LARGE SCALE GENOMIC DNA]</scope>
    <source>
        <strain evidence="11">Peat soil MAG SbA5</strain>
    </source>
</reference>
<keyword evidence="4" id="KW-0997">Cell inner membrane</keyword>
<feature type="transmembrane region" description="Helical" evidence="8">
    <location>
        <begin position="50"/>
        <end position="69"/>
    </location>
</feature>
<keyword evidence="7 8" id="KW-0472">Membrane</keyword>
<dbReference type="PROSITE" id="PS50850">
    <property type="entry name" value="MFS"/>
    <property type="match status" value="1"/>
</dbReference>
<sequence length="407" mass="42558">MSSSTAYIPVRTRATARSRSRHIAGYVYFTFICYVSIGLPLAVLPPYVHLRMGYGTVLAGLAISIQYIATLASRPWAGRISDHMGAKVSVLWGMACCTVSGAFLIGAAALHTVHWLSFAVLIVSRLVLGIGESLGSTGATLWGITAAGQEHTAKVIGMNGISTYGGMALAAPLGVVLDQQWGLASIGVLTILIGAASLAIAWYKAPVPVEPGEHMPFAHVLGRVAPHGMGLALGGVSYSVLATFVTLFYAHRHWSGAALCLTAFGLAFIAARVLFIKTIPHYGGFPVAIASLLTEAVGMILLWQAVAPWMALAGAAVGGLGLSLVFPAIGVEAVKRVPEFNRGTALGVYTAFSDVSFFLVGPIAGAIIGFFGYASVFLFALISVLAALGIVMVLKAANKEQRLEIRD</sequence>
<dbReference type="PANTHER" id="PTHR23517:SF13">
    <property type="entry name" value="MAJOR FACILITATOR SUPERFAMILY MFS_1"/>
    <property type="match status" value="1"/>
</dbReference>
<evidence type="ECO:0000313" key="10">
    <source>
        <dbReference type="EMBL" id="SPE32453.1"/>
    </source>
</evidence>
<feature type="transmembrane region" description="Helical" evidence="8">
    <location>
        <begin position="309"/>
        <end position="334"/>
    </location>
</feature>
<dbReference type="AlphaFoldDB" id="A0A2N9MAG7"/>
<dbReference type="EMBL" id="OKRB01000161">
    <property type="protein sequence ID" value="SPE32453.1"/>
    <property type="molecule type" value="Genomic_DNA"/>
</dbReference>
<dbReference type="OrthoDB" id="322544at2"/>
<evidence type="ECO:0000256" key="7">
    <source>
        <dbReference type="ARBA" id="ARBA00023136"/>
    </source>
</evidence>
<evidence type="ECO:0000259" key="9">
    <source>
        <dbReference type="PROSITE" id="PS50850"/>
    </source>
</evidence>
<dbReference type="InterPro" id="IPR023008">
    <property type="entry name" value="MFS_YhhS-like"/>
</dbReference>
<keyword evidence="6 8" id="KW-1133">Transmembrane helix</keyword>
<feature type="transmembrane region" description="Helical" evidence="8">
    <location>
        <begin position="116"/>
        <end position="144"/>
    </location>
</feature>
<dbReference type="HAMAP" id="MF_01118">
    <property type="entry name" value="MFS_YhhS"/>
    <property type="match status" value="1"/>
</dbReference>
<feature type="transmembrane region" description="Helical" evidence="8">
    <location>
        <begin position="181"/>
        <end position="203"/>
    </location>
</feature>
<evidence type="ECO:0000313" key="11">
    <source>
        <dbReference type="Proteomes" id="UP000239735"/>
    </source>
</evidence>
<feature type="transmembrane region" description="Helical" evidence="8">
    <location>
        <begin position="256"/>
        <end position="275"/>
    </location>
</feature>
<keyword evidence="2 8" id="KW-0813">Transport</keyword>
<dbReference type="GO" id="GO:0022857">
    <property type="term" value="F:transmembrane transporter activity"/>
    <property type="evidence" value="ECO:0007669"/>
    <property type="project" value="UniProtKB-UniRule"/>
</dbReference>
<evidence type="ECO:0000256" key="3">
    <source>
        <dbReference type="ARBA" id="ARBA00022475"/>
    </source>
</evidence>